<evidence type="ECO:0000259" key="6">
    <source>
        <dbReference type="SMART" id="SM00903"/>
    </source>
</evidence>
<comment type="caution">
    <text evidence="7">The sequence shown here is derived from an EMBL/GenBank/DDBJ whole genome shotgun (WGS) entry which is preliminary data.</text>
</comment>
<evidence type="ECO:0000313" key="7">
    <source>
        <dbReference type="EMBL" id="RMB85504.1"/>
    </source>
</evidence>
<evidence type="ECO:0000256" key="3">
    <source>
        <dbReference type="ARBA" id="ARBA00022643"/>
    </source>
</evidence>
<keyword evidence="2" id="KW-0285">Flavoprotein</keyword>
<accession>A0A3M0I9M3</accession>
<dbReference type="PANTHER" id="PTHR33798">
    <property type="entry name" value="FLAVOPROTEIN OXYGENASE"/>
    <property type="match status" value="1"/>
</dbReference>
<feature type="domain" description="Flavin reductase like" evidence="6">
    <location>
        <begin position="20"/>
        <end position="172"/>
    </location>
</feature>
<dbReference type="SUPFAM" id="SSF50475">
    <property type="entry name" value="FMN-binding split barrel"/>
    <property type="match status" value="1"/>
</dbReference>
<reference evidence="7 8" key="1">
    <citation type="submission" date="2017-11" db="EMBL/GenBank/DDBJ databases">
        <title>Draft genome of actinobacteria isolated from guarana (Paullinia cupana (Mart.) Ducke.</title>
        <authorList>
            <person name="Siqueira K.A."/>
            <person name="Liotti R.G."/>
            <person name="Mendes T.A.O."/>
            <person name="Soares M.A."/>
        </authorList>
    </citation>
    <scope>NUCLEOTIDE SEQUENCE [LARGE SCALE GENOMIC DNA]</scope>
    <source>
        <strain evidence="7 8">193</strain>
    </source>
</reference>
<keyword evidence="3" id="KW-0288">FMN</keyword>
<keyword evidence="8" id="KW-1185">Reference proteome</keyword>
<name>A0A3M0I9M3_9ACTN</name>
<gene>
    <name evidence="7" type="ORF">CTZ28_11925</name>
</gene>
<dbReference type="InterPro" id="IPR012349">
    <property type="entry name" value="Split_barrel_FMN-bd"/>
</dbReference>
<dbReference type="PANTHER" id="PTHR33798:SF5">
    <property type="entry name" value="FLAVIN REDUCTASE LIKE DOMAIN-CONTAINING PROTEIN"/>
    <property type="match status" value="1"/>
</dbReference>
<dbReference type="Pfam" id="PF01613">
    <property type="entry name" value="Flavin_Reduct"/>
    <property type="match status" value="1"/>
</dbReference>
<evidence type="ECO:0000313" key="8">
    <source>
        <dbReference type="Proteomes" id="UP000270471"/>
    </source>
</evidence>
<evidence type="ECO:0000256" key="1">
    <source>
        <dbReference type="ARBA" id="ARBA00001917"/>
    </source>
</evidence>
<proteinExistence type="inferred from homology"/>
<dbReference type="InterPro" id="IPR002563">
    <property type="entry name" value="Flavin_Rdtase-like_dom"/>
</dbReference>
<evidence type="ECO:0000256" key="4">
    <source>
        <dbReference type="ARBA" id="ARBA00038054"/>
    </source>
</evidence>
<dbReference type="SMART" id="SM00903">
    <property type="entry name" value="Flavin_Reduct"/>
    <property type="match status" value="1"/>
</dbReference>
<dbReference type="OrthoDB" id="9794638at2"/>
<evidence type="ECO:0000256" key="2">
    <source>
        <dbReference type="ARBA" id="ARBA00022630"/>
    </source>
</evidence>
<feature type="region of interest" description="Disordered" evidence="5">
    <location>
        <begin position="196"/>
        <end position="216"/>
    </location>
</feature>
<comment type="cofactor">
    <cofactor evidence="1">
        <name>FMN</name>
        <dbReference type="ChEBI" id="CHEBI:58210"/>
    </cofactor>
</comment>
<dbReference type="RefSeq" id="WP_121889323.1">
    <property type="nucleotide sequence ID" value="NZ_PENI01000006.1"/>
</dbReference>
<evidence type="ECO:0000256" key="5">
    <source>
        <dbReference type="SAM" id="MobiDB-lite"/>
    </source>
</evidence>
<dbReference type="GO" id="GO:0016646">
    <property type="term" value="F:oxidoreductase activity, acting on the CH-NH group of donors, NAD or NADP as acceptor"/>
    <property type="evidence" value="ECO:0007669"/>
    <property type="project" value="UniProtKB-ARBA"/>
</dbReference>
<dbReference type="EMBL" id="PENI01000006">
    <property type="protein sequence ID" value="RMB85504.1"/>
    <property type="molecule type" value="Genomic_DNA"/>
</dbReference>
<comment type="similarity">
    <text evidence="4">Belongs to the flavoredoxin family.</text>
</comment>
<organism evidence="7 8">
    <name type="scientific">Streptomyces shenzhenensis</name>
    <dbReference type="NCBI Taxonomy" id="943815"/>
    <lineage>
        <taxon>Bacteria</taxon>
        <taxon>Bacillati</taxon>
        <taxon>Actinomycetota</taxon>
        <taxon>Actinomycetes</taxon>
        <taxon>Kitasatosporales</taxon>
        <taxon>Streptomycetaceae</taxon>
        <taxon>Streptomyces</taxon>
    </lineage>
</organism>
<protein>
    <submittedName>
        <fullName evidence="7">Flavin reductase</fullName>
    </submittedName>
</protein>
<dbReference type="Gene3D" id="2.30.110.10">
    <property type="entry name" value="Electron Transport, Fmn-binding Protein, Chain A"/>
    <property type="match status" value="1"/>
</dbReference>
<sequence length="216" mass="22878">MTTVLPESMTPEQTYRLLTGVVVPRPIAWVTTRSADGVMNLAPFSCFTFVSSAPPMIGINVGRKDGALKDTGRNIHGTGEFVVHLPDESMIEDVHLSAVEHPPEVDEAGLLGLPTVASERVGVPRLADPPIALECRLHSATAYGRTGSEFIVGTVLAFHIRGGLLTDGKVDTAQLAPIARLAGPAYAGLGRITRMTPVGQTPKSTLPHPTRTTKAD</sequence>
<dbReference type="Proteomes" id="UP000270471">
    <property type="component" value="Unassembled WGS sequence"/>
</dbReference>
<dbReference type="AlphaFoldDB" id="A0A3M0I9M3"/>
<dbReference type="GO" id="GO:0010181">
    <property type="term" value="F:FMN binding"/>
    <property type="evidence" value="ECO:0007669"/>
    <property type="project" value="InterPro"/>
</dbReference>